<dbReference type="PANTHER" id="PTHR23028:SF53">
    <property type="entry name" value="ACYL_TRANSF_3 DOMAIN-CONTAINING PROTEIN"/>
    <property type="match status" value="1"/>
</dbReference>
<keyword evidence="1" id="KW-0812">Transmembrane</keyword>
<keyword evidence="1" id="KW-1133">Transmembrane helix</keyword>
<feature type="transmembrane region" description="Helical" evidence="1">
    <location>
        <begin position="51"/>
        <end position="80"/>
    </location>
</feature>
<feature type="transmembrane region" description="Helical" evidence="1">
    <location>
        <begin position="243"/>
        <end position="262"/>
    </location>
</feature>
<organism evidence="3 4">
    <name type="scientific">Pararobbsia alpina</name>
    <dbReference type="NCBI Taxonomy" id="621374"/>
    <lineage>
        <taxon>Bacteria</taxon>
        <taxon>Pseudomonadati</taxon>
        <taxon>Pseudomonadota</taxon>
        <taxon>Betaproteobacteria</taxon>
        <taxon>Burkholderiales</taxon>
        <taxon>Burkholderiaceae</taxon>
        <taxon>Pararobbsia</taxon>
    </lineage>
</organism>
<evidence type="ECO:0000313" key="3">
    <source>
        <dbReference type="EMBL" id="CAB3798903.1"/>
    </source>
</evidence>
<feature type="transmembrane region" description="Helical" evidence="1">
    <location>
        <begin position="332"/>
        <end position="353"/>
    </location>
</feature>
<feature type="transmembrane region" description="Helical" evidence="1">
    <location>
        <begin position="214"/>
        <end position="231"/>
    </location>
</feature>
<gene>
    <name evidence="3" type="ORF">LMG28138_04550</name>
</gene>
<keyword evidence="4" id="KW-1185">Reference proteome</keyword>
<proteinExistence type="predicted"/>
<dbReference type="Proteomes" id="UP000494115">
    <property type="component" value="Unassembled WGS sequence"/>
</dbReference>
<feature type="transmembrane region" description="Helical" evidence="1">
    <location>
        <begin position="12"/>
        <end position="31"/>
    </location>
</feature>
<feature type="transmembrane region" description="Helical" evidence="1">
    <location>
        <begin position="109"/>
        <end position="131"/>
    </location>
</feature>
<evidence type="ECO:0000256" key="1">
    <source>
        <dbReference type="SAM" id="Phobius"/>
    </source>
</evidence>
<dbReference type="Pfam" id="PF01757">
    <property type="entry name" value="Acyl_transf_3"/>
    <property type="match status" value="1"/>
</dbReference>
<dbReference type="GO" id="GO:0016747">
    <property type="term" value="F:acyltransferase activity, transferring groups other than amino-acyl groups"/>
    <property type="evidence" value="ECO:0007669"/>
    <property type="project" value="InterPro"/>
</dbReference>
<feature type="transmembrane region" description="Helical" evidence="1">
    <location>
        <begin position="268"/>
        <end position="285"/>
    </location>
</feature>
<dbReference type="InterPro" id="IPR002656">
    <property type="entry name" value="Acyl_transf_3_dom"/>
</dbReference>
<dbReference type="GO" id="GO:0000271">
    <property type="term" value="P:polysaccharide biosynthetic process"/>
    <property type="evidence" value="ECO:0007669"/>
    <property type="project" value="TreeGrafter"/>
</dbReference>
<dbReference type="PANTHER" id="PTHR23028">
    <property type="entry name" value="ACETYLTRANSFERASE"/>
    <property type="match status" value="1"/>
</dbReference>
<keyword evidence="1" id="KW-0472">Membrane</keyword>
<reference evidence="3 4" key="1">
    <citation type="submission" date="2020-04" db="EMBL/GenBank/DDBJ databases">
        <authorList>
            <person name="De Canck E."/>
        </authorList>
    </citation>
    <scope>NUCLEOTIDE SEQUENCE [LARGE SCALE GENOMIC DNA]</scope>
    <source>
        <strain evidence="3 4">LMG 28138</strain>
    </source>
</reference>
<evidence type="ECO:0000313" key="4">
    <source>
        <dbReference type="Proteomes" id="UP000494115"/>
    </source>
</evidence>
<dbReference type="AlphaFoldDB" id="A0A6S7BHK8"/>
<protein>
    <recommendedName>
        <fullName evidence="2">Acyltransferase 3 domain-containing protein</fullName>
    </recommendedName>
</protein>
<feature type="transmembrane region" description="Helical" evidence="1">
    <location>
        <begin position="306"/>
        <end position="326"/>
    </location>
</feature>
<dbReference type="RefSeq" id="WP_175107174.1">
    <property type="nucleotide sequence ID" value="NZ_CADIKM010000031.1"/>
</dbReference>
<feature type="transmembrane region" description="Helical" evidence="1">
    <location>
        <begin position="191"/>
        <end position="208"/>
    </location>
</feature>
<feature type="transmembrane region" description="Helical" evidence="1">
    <location>
        <begin position="166"/>
        <end position="184"/>
    </location>
</feature>
<sequence length="385" mass="42139">MNDRRSAAAHFATIDVLRGLAALFVACLHIRETTWVGEREFWSTHPSWLSVDALLAVLSAPAMFGSFGVSAFFVISGYCIHRAHAVKLSQDRTYRVDSGRFWVRRLIRIYPALTAALLITLLCDSISGHLVPGFYKLGDLSPASFLINLAALEGLFSQPYGSNGPLWTLAIEIQLYAVYPLVFLLRRRLGIHRTLALALGLTVLSWLVFERHGLSLFASYQFAWVLGAYLADRETTAPHAPVGRIVGWGGALAILGGCAVFVALSQYLAFQIWAVGFAMVLARLVERPLRMGPIAAVFRQLGHFSYSLYAIHLPLVVLATCVLFDGRKQGSLVPAVLILGGVLACAFAFHLLFERPFIAILASRSESSKRESANGVPAAVRPLND</sequence>
<dbReference type="InterPro" id="IPR050879">
    <property type="entry name" value="Acyltransferase_3"/>
</dbReference>
<name>A0A6S7BHK8_9BURK</name>
<evidence type="ECO:0000259" key="2">
    <source>
        <dbReference type="Pfam" id="PF01757"/>
    </source>
</evidence>
<dbReference type="EMBL" id="CADIKM010000031">
    <property type="protein sequence ID" value="CAB3798903.1"/>
    <property type="molecule type" value="Genomic_DNA"/>
</dbReference>
<accession>A0A6S7BHK8</accession>
<dbReference type="GO" id="GO:0016020">
    <property type="term" value="C:membrane"/>
    <property type="evidence" value="ECO:0007669"/>
    <property type="project" value="TreeGrafter"/>
</dbReference>
<feature type="domain" description="Acyltransferase 3" evidence="2">
    <location>
        <begin position="13"/>
        <end position="349"/>
    </location>
</feature>